<sequence length="250" mass="26559">MRRLLLLAPLCLVLSACGSSNKQATFADAVSKTQKQSTEHVALELKVVARGQTLSFSGGGDFDTNGTRGAYITTLSSGGQAIEFDEIIDGTKLYLSSPMFTSTLPSGKDWLMYDSTVASSADGFNFNALTGISPGAVLTLLENTAPPQMHLGSATVDGVNTLHWQATYDTSKLEKAIQKTVDPVYKTFDVWIDDEGLVRKVVVDFTAKQARDSTARAHVTLTMILSKFGAEVSVPIPTDAQTVDATAAAG</sequence>
<gene>
    <name evidence="1" type="ORF">UFOPK2399_00572</name>
</gene>
<dbReference type="AlphaFoldDB" id="A0A6J6NQV7"/>
<dbReference type="SUPFAM" id="SSF89392">
    <property type="entry name" value="Prokaryotic lipoproteins and lipoprotein localization factors"/>
    <property type="match status" value="1"/>
</dbReference>
<dbReference type="Gene3D" id="2.50.20.20">
    <property type="match status" value="1"/>
</dbReference>
<dbReference type="InterPro" id="IPR029046">
    <property type="entry name" value="LolA/LolB/LppX"/>
</dbReference>
<proteinExistence type="predicted"/>
<dbReference type="PROSITE" id="PS51257">
    <property type="entry name" value="PROKAR_LIPOPROTEIN"/>
    <property type="match status" value="1"/>
</dbReference>
<organism evidence="1">
    <name type="scientific">freshwater metagenome</name>
    <dbReference type="NCBI Taxonomy" id="449393"/>
    <lineage>
        <taxon>unclassified sequences</taxon>
        <taxon>metagenomes</taxon>
        <taxon>ecological metagenomes</taxon>
    </lineage>
</organism>
<protein>
    <submittedName>
        <fullName evidence="1">Unannotated protein</fullName>
    </submittedName>
</protein>
<reference evidence="1" key="1">
    <citation type="submission" date="2020-05" db="EMBL/GenBank/DDBJ databases">
        <authorList>
            <person name="Chiriac C."/>
            <person name="Salcher M."/>
            <person name="Ghai R."/>
            <person name="Kavagutti S V."/>
        </authorList>
    </citation>
    <scope>NUCLEOTIDE SEQUENCE</scope>
</reference>
<evidence type="ECO:0000313" key="1">
    <source>
        <dbReference type="EMBL" id="CAB4689130.1"/>
    </source>
</evidence>
<dbReference type="EMBL" id="CAEZXP010000001">
    <property type="protein sequence ID" value="CAB4689130.1"/>
    <property type="molecule type" value="Genomic_DNA"/>
</dbReference>
<name>A0A6J6NQV7_9ZZZZ</name>
<accession>A0A6J6NQV7</accession>